<dbReference type="InterPro" id="IPR050261">
    <property type="entry name" value="FrsA_esterase"/>
</dbReference>
<dbReference type="Proteomes" id="UP000318405">
    <property type="component" value="Unassembled WGS sequence"/>
</dbReference>
<dbReference type="GO" id="GO:0004252">
    <property type="term" value="F:serine-type endopeptidase activity"/>
    <property type="evidence" value="ECO:0007669"/>
    <property type="project" value="InterPro"/>
</dbReference>
<protein>
    <submittedName>
        <fullName evidence="3">Alpha/beta fold hydrolase</fullName>
    </submittedName>
</protein>
<dbReference type="RefSeq" id="WP_143946556.1">
    <property type="nucleotide sequence ID" value="NZ_BAABMB010000001.1"/>
</dbReference>
<dbReference type="Gene3D" id="3.40.50.1820">
    <property type="entry name" value="alpha/beta hydrolase"/>
    <property type="match status" value="1"/>
</dbReference>
<dbReference type="InterPro" id="IPR001375">
    <property type="entry name" value="Peptidase_S9_cat"/>
</dbReference>
<dbReference type="InterPro" id="IPR029058">
    <property type="entry name" value="AB_hydrolase_fold"/>
</dbReference>
<dbReference type="GO" id="GO:0006508">
    <property type="term" value="P:proteolysis"/>
    <property type="evidence" value="ECO:0007669"/>
    <property type="project" value="InterPro"/>
</dbReference>
<dbReference type="AlphaFoldDB" id="A0A556B0G5"/>
<name>A0A556B0G5_9BURK</name>
<keyword evidence="1 3" id="KW-0378">Hydrolase</keyword>
<dbReference type="EMBL" id="VLTJ01000004">
    <property type="protein sequence ID" value="TSH98649.1"/>
    <property type="molecule type" value="Genomic_DNA"/>
</dbReference>
<dbReference type="OrthoDB" id="8638755at2"/>
<dbReference type="InterPro" id="IPR002471">
    <property type="entry name" value="Pept_S9_AS"/>
</dbReference>
<evidence type="ECO:0000256" key="1">
    <source>
        <dbReference type="ARBA" id="ARBA00022801"/>
    </source>
</evidence>
<evidence type="ECO:0000313" key="4">
    <source>
        <dbReference type="Proteomes" id="UP000318405"/>
    </source>
</evidence>
<feature type="domain" description="Peptidase S9 prolyl oligopeptidase catalytic" evidence="2">
    <location>
        <begin position="51"/>
        <end position="239"/>
    </location>
</feature>
<gene>
    <name evidence="3" type="ORF">FOZ76_02555</name>
</gene>
<sequence length="271" mass="29876">MTTRSEPLRIAVDGEVIAGTFLEPNLKVPGVLFVHGWGGSQKTDLARAKGIAGLGCICMTFDLRGHERTFEQQQRITREHSLRDLIAAYDRLAAHPGIDPSAIAVIGSSYGGYLAAILTALRPVKWLGLHVPALYRDEDWHTPKRQLSRADLTAYRSERVDPDNNRALAACLAFTGDVLLVQSEHDTYVPSQTIMSYRAAFQHTHSLTHRIVDDADHALSSPASRQAYTGILVNWITEMVVGIRLGSATMRELFEIDASGEQGPKRVTHNP</sequence>
<organism evidence="3 4">
    <name type="scientific">Verticiella sediminum</name>
    <dbReference type="NCBI Taxonomy" id="1247510"/>
    <lineage>
        <taxon>Bacteria</taxon>
        <taxon>Pseudomonadati</taxon>
        <taxon>Pseudomonadota</taxon>
        <taxon>Betaproteobacteria</taxon>
        <taxon>Burkholderiales</taxon>
        <taxon>Alcaligenaceae</taxon>
        <taxon>Verticiella</taxon>
    </lineage>
</organism>
<comment type="caution">
    <text evidence="3">The sequence shown here is derived from an EMBL/GenBank/DDBJ whole genome shotgun (WGS) entry which is preliminary data.</text>
</comment>
<dbReference type="Pfam" id="PF00326">
    <property type="entry name" value="Peptidase_S9"/>
    <property type="match status" value="1"/>
</dbReference>
<keyword evidence="4" id="KW-1185">Reference proteome</keyword>
<reference evidence="3 4" key="1">
    <citation type="submission" date="2019-07" db="EMBL/GenBank/DDBJ databases">
        <title>Qingshengfaniella alkalisoli gen. nov., sp. nov., isolated from saline soil.</title>
        <authorList>
            <person name="Xu L."/>
            <person name="Huang X.-X."/>
            <person name="Sun J.-Q."/>
        </authorList>
    </citation>
    <scope>NUCLEOTIDE SEQUENCE [LARGE SCALE GENOMIC DNA]</scope>
    <source>
        <strain evidence="3 4">DSM 27279</strain>
    </source>
</reference>
<dbReference type="PANTHER" id="PTHR22946">
    <property type="entry name" value="DIENELACTONE HYDROLASE DOMAIN-CONTAINING PROTEIN-RELATED"/>
    <property type="match status" value="1"/>
</dbReference>
<dbReference type="PROSITE" id="PS00708">
    <property type="entry name" value="PRO_ENDOPEP_SER"/>
    <property type="match status" value="1"/>
</dbReference>
<evidence type="ECO:0000259" key="2">
    <source>
        <dbReference type="Pfam" id="PF00326"/>
    </source>
</evidence>
<evidence type="ECO:0000313" key="3">
    <source>
        <dbReference type="EMBL" id="TSH98649.1"/>
    </source>
</evidence>
<proteinExistence type="predicted"/>
<accession>A0A556B0G5</accession>
<dbReference type="PANTHER" id="PTHR22946:SF5">
    <property type="entry name" value="PEPTIDASE S9 PROLYL OLIGOPEPTIDASE CATALYTIC DOMAIN-CONTAINING PROTEIN"/>
    <property type="match status" value="1"/>
</dbReference>
<dbReference type="SUPFAM" id="SSF53474">
    <property type="entry name" value="alpha/beta-Hydrolases"/>
    <property type="match status" value="1"/>
</dbReference>